<feature type="active site" description="Schiff-base intermediate with substrate" evidence="4">
    <location>
        <position position="162"/>
    </location>
</feature>
<reference evidence="5 6" key="1">
    <citation type="submission" date="2020-07" db="EMBL/GenBank/DDBJ databases">
        <title>Complete genome and description of Selenomonas timonensis sp. nov., a new bacterium isolated from a gingivitis subject.</title>
        <authorList>
            <person name="Antezack A."/>
        </authorList>
    </citation>
    <scope>NUCLEOTIDE SEQUENCE [LARGE SCALE GENOMIC DNA]</scope>
    <source>
        <strain evidence="5 6">Marseille-Q3039</strain>
    </source>
</reference>
<organism evidence="5 6">
    <name type="scientific">Selenomonas timonae</name>
    <dbReference type="NCBI Taxonomy" id="2754044"/>
    <lineage>
        <taxon>Bacteria</taxon>
        <taxon>Bacillati</taxon>
        <taxon>Bacillota</taxon>
        <taxon>Negativicutes</taxon>
        <taxon>Selenomonadales</taxon>
        <taxon>Selenomonadaceae</taxon>
        <taxon>Selenomonas</taxon>
    </lineage>
</organism>
<dbReference type="PRINTS" id="PR00146">
    <property type="entry name" value="DHPICSNTHASE"/>
</dbReference>
<dbReference type="PANTHER" id="PTHR12128:SF28">
    <property type="entry name" value="2-DEHYDRO-3-DEOXY-D-GLUCONATE ALDOLASE YAGE-RELATED"/>
    <property type="match status" value="1"/>
</dbReference>
<name>A0A7G7VLV8_9FIRM</name>
<dbReference type="PROSITE" id="PS00666">
    <property type="entry name" value="DHDPS_2"/>
    <property type="match status" value="1"/>
</dbReference>
<dbReference type="GO" id="GO:0016829">
    <property type="term" value="F:lyase activity"/>
    <property type="evidence" value="ECO:0007669"/>
    <property type="project" value="UniProtKB-KW"/>
</dbReference>
<feature type="active site" description="Proton donor/acceptor" evidence="4">
    <location>
        <position position="133"/>
    </location>
</feature>
<dbReference type="Pfam" id="PF00701">
    <property type="entry name" value="DHDPS"/>
    <property type="match status" value="1"/>
</dbReference>
<accession>A0A7G7VLV8</accession>
<comment type="similarity">
    <text evidence="3">Belongs to the DapA family.</text>
</comment>
<keyword evidence="1 3" id="KW-0456">Lyase</keyword>
<dbReference type="Proteomes" id="UP000515480">
    <property type="component" value="Chromosome"/>
</dbReference>
<evidence type="ECO:0000256" key="3">
    <source>
        <dbReference type="PIRNR" id="PIRNR001365"/>
    </source>
</evidence>
<dbReference type="PIRSF" id="PIRSF001365">
    <property type="entry name" value="DHDPS"/>
    <property type="match status" value="1"/>
</dbReference>
<evidence type="ECO:0000256" key="2">
    <source>
        <dbReference type="ARBA" id="ARBA00023270"/>
    </source>
</evidence>
<dbReference type="SUPFAM" id="SSF51569">
    <property type="entry name" value="Aldolase"/>
    <property type="match status" value="1"/>
</dbReference>
<dbReference type="EMBL" id="CP060204">
    <property type="protein sequence ID" value="QNH55101.1"/>
    <property type="molecule type" value="Genomic_DNA"/>
</dbReference>
<dbReference type="GO" id="GO:0005829">
    <property type="term" value="C:cytosol"/>
    <property type="evidence" value="ECO:0007669"/>
    <property type="project" value="TreeGrafter"/>
</dbReference>
<evidence type="ECO:0000313" key="6">
    <source>
        <dbReference type="Proteomes" id="UP000515480"/>
    </source>
</evidence>
<protein>
    <submittedName>
        <fullName evidence="5">Dihydrodipicolinate synthase family protein</fullName>
    </submittedName>
</protein>
<keyword evidence="2" id="KW-0704">Schiff base</keyword>
<dbReference type="SMART" id="SM01130">
    <property type="entry name" value="DHDPS"/>
    <property type="match status" value="1"/>
</dbReference>
<dbReference type="InterPro" id="IPR013785">
    <property type="entry name" value="Aldolase_TIM"/>
</dbReference>
<dbReference type="KEGG" id="stim:H1B31_03995"/>
<evidence type="ECO:0000313" key="5">
    <source>
        <dbReference type="EMBL" id="QNH55101.1"/>
    </source>
</evidence>
<evidence type="ECO:0000256" key="4">
    <source>
        <dbReference type="PIRSR" id="PIRSR001365-1"/>
    </source>
</evidence>
<dbReference type="InterPro" id="IPR020625">
    <property type="entry name" value="Schiff_base-form_aldolases_AS"/>
</dbReference>
<sequence length="297" mass="32043">MFKGVNSPVITILKDDGTIDYANMEQHMNHLVEAGLNGLLFLGSLGEFYAFSDAERRALIDCAVKTIAGRTQVVIGVGNTAEDEVVRLAAYAAEAGADALNIVSPYYFGLPAAAAVDYFERIANAVELPIMLYNFPDRTGSDLSPEIVREIAQRCPTITGIKDTVDNISHTRRICQAVKPVRPDFSVLSGFDEYYIVNRISGGDGVLCGLTNVVPELFVKMHSAYENGDIAAAVKCAEQIAGLMRIYAVTPLFITGMKAAVRAAGLPISTYTRAPGTVLTEAEDREIRAILADRTVS</sequence>
<evidence type="ECO:0000256" key="1">
    <source>
        <dbReference type="ARBA" id="ARBA00023239"/>
    </source>
</evidence>
<dbReference type="PANTHER" id="PTHR12128">
    <property type="entry name" value="DIHYDRODIPICOLINATE SYNTHASE"/>
    <property type="match status" value="1"/>
</dbReference>
<dbReference type="AlphaFoldDB" id="A0A7G7VLV8"/>
<proteinExistence type="inferred from homology"/>
<keyword evidence="6" id="KW-1185">Reference proteome</keyword>
<dbReference type="InterPro" id="IPR002220">
    <property type="entry name" value="DapA-like"/>
</dbReference>
<dbReference type="RefSeq" id="WP_185980982.1">
    <property type="nucleotide sequence ID" value="NZ_CP060204.1"/>
</dbReference>
<gene>
    <name evidence="5" type="ORF">H1B31_03995</name>
</gene>
<dbReference type="Gene3D" id="3.20.20.70">
    <property type="entry name" value="Aldolase class I"/>
    <property type="match status" value="1"/>
</dbReference>
<dbReference type="CDD" id="cd00408">
    <property type="entry name" value="DHDPS-like"/>
    <property type="match status" value="1"/>
</dbReference>